<dbReference type="Pfam" id="PF09683">
    <property type="entry name" value="Lactococcin_972"/>
    <property type="match status" value="1"/>
</dbReference>
<evidence type="ECO:0000313" key="2">
    <source>
        <dbReference type="EMBL" id="VNP06897.1"/>
    </source>
</evidence>
<keyword evidence="1" id="KW-0732">Signal</keyword>
<sequence length="116" mass="12969">MLHCCSGCAFFERKNKMKTKKHRLLALALISSFTLLGAASAAVQYPDGGVWTYGEGSGGGWAFSNYYHGKKYHYSSIVSRWDGHSDKGEAVAGKTSEAWIWTKFGEQVSFFYDYDD</sequence>
<feature type="chain" id="PRO_5026285939" evidence="1">
    <location>
        <begin position="42"/>
        <end position="116"/>
    </location>
</feature>
<name>A0A4J1RGR0_STREE</name>
<dbReference type="AlphaFoldDB" id="A0A4J1RGR0"/>
<reference evidence="2" key="1">
    <citation type="submission" date="2019-04" db="EMBL/GenBank/DDBJ databases">
        <authorList>
            <consortium name="Pathogen Informatics"/>
        </authorList>
    </citation>
    <scope>NUCLEOTIDE SEQUENCE</scope>
    <source>
        <strain evidence="2">GPSC3</strain>
    </source>
</reference>
<accession>A0A4J1RGR0</accession>
<proteinExistence type="predicted"/>
<evidence type="ECO:0000256" key="1">
    <source>
        <dbReference type="SAM" id="SignalP"/>
    </source>
</evidence>
<feature type="signal peptide" evidence="1">
    <location>
        <begin position="1"/>
        <end position="41"/>
    </location>
</feature>
<dbReference type="NCBIfam" id="TIGR01653">
    <property type="entry name" value="lactococcin_972"/>
    <property type="match status" value="1"/>
</dbReference>
<dbReference type="Gene3D" id="2.60.40.2850">
    <property type="match status" value="1"/>
</dbReference>
<dbReference type="EMBL" id="CAATFS010000003">
    <property type="protein sequence ID" value="VNP06897.1"/>
    <property type="molecule type" value="Genomic_DNA"/>
</dbReference>
<organism evidence="2">
    <name type="scientific">Streptococcus pneumoniae</name>
    <dbReference type="NCBI Taxonomy" id="1313"/>
    <lineage>
        <taxon>Bacteria</taxon>
        <taxon>Bacillati</taxon>
        <taxon>Bacillota</taxon>
        <taxon>Bacilli</taxon>
        <taxon>Lactobacillales</taxon>
        <taxon>Streptococcaceae</taxon>
        <taxon>Streptococcus</taxon>
    </lineage>
</organism>
<protein>
    <submittedName>
        <fullName evidence="2">Lactococcin 972 family bacteriocin</fullName>
    </submittedName>
</protein>
<gene>
    <name evidence="2" type="ORF">SAMEA3206928_00780</name>
</gene>
<dbReference type="InterPro" id="IPR006540">
    <property type="entry name" value="Lactococcin_972"/>
</dbReference>